<dbReference type="Gene3D" id="3.20.20.100">
    <property type="entry name" value="NADP-dependent oxidoreductase domain"/>
    <property type="match status" value="1"/>
</dbReference>
<reference evidence="2 3" key="1">
    <citation type="submission" date="2020-02" db="EMBL/GenBank/DDBJ databases">
        <title>Draft genome sequence of Haematococcus lacustris strain NIES-144.</title>
        <authorList>
            <person name="Morimoto D."/>
            <person name="Nakagawa S."/>
            <person name="Yoshida T."/>
            <person name="Sawayama S."/>
        </authorList>
    </citation>
    <scope>NUCLEOTIDE SEQUENCE [LARGE SCALE GENOMIC DNA]</scope>
    <source>
        <strain evidence="2 3">NIES-144</strain>
    </source>
</reference>
<dbReference type="AlphaFoldDB" id="A0A699YGH3"/>
<dbReference type="SUPFAM" id="SSF51430">
    <property type="entry name" value="NAD(P)-linked oxidoreductase"/>
    <property type="match status" value="1"/>
</dbReference>
<gene>
    <name evidence="2" type="ORF">HaLaN_04283</name>
</gene>
<sequence>MHHQNTPSRQKYAKIVVKRRINMQGGNAATAGLQATASQASVQGLPVRRAFLDVAGIDVPPLGLGLAALGRPGYINLGHARDLSAGTDREAMRQQCWRVLDAAYAAGVSYGSAEDFLSSWLTARSLTPGSVLVGSKWGYTYTADWRVDTGGAPHEVKDHSLPRLLAQSGESGALLGPWLRLYQGGACGAGAAERGAGLEDRAEPVRCRSGRHTPQGAAADHPQRGPLVRQRAGHMEPEGAVCGRLWPMAGCCHGRTLMLAAPCS</sequence>
<evidence type="ECO:0000313" key="3">
    <source>
        <dbReference type="Proteomes" id="UP000485058"/>
    </source>
</evidence>
<evidence type="ECO:0000256" key="1">
    <source>
        <dbReference type="SAM" id="MobiDB-lite"/>
    </source>
</evidence>
<organism evidence="2 3">
    <name type="scientific">Haematococcus lacustris</name>
    <name type="common">Green alga</name>
    <name type="synonym">Haematococcus pluvialis</name>
    <dbReference type="NCBI Taxonomy" id="44745"/>
    <lineage>
        <taxon>Eukaryota</taxon>
        <taxon>Viridiplantae</taxon>
        <taxon>Chlorophyta</taxon>
        <taxon>core chlorophytes</taxon>
        <taxon>Chlorophyceae</taxon>
        <taxon>CS clade</taxon>
        <taxon>Chlamydomonadales</taxon>
        <taxon>Haematococcaceae</taxon>
        <taxon>Haematococcus</taxon>
    </lineage>
</organism>
<proteinExistence type="predicted"/>
<dbReference type="InterPro" id="IPR053135">
    <property type="entry name" value="AKR2_Oxidoreductase"/>
</dbReference>
<keyword evidence="3" id="KW-1185">Reference proteome</keyword>
<name>A0A699YGH3_HAELA</name>
<accession>A0A699YGH3</accession>
<dbReference type="EMBL" id="BLLF01000215">
    <property type="protein sequence ID" value="GFH09183.1"/>
    <property type="molecule type" value="Genomic_DNA"/>
</dbReference>
<comment type="caution">
    <text evidence="2">The sequence shown here is derived from an EMBL/GenBank/DDBJ whole genome shotgun (WGS) entry which is preliminary data.</text>
</comment>
<dbReference type="PANTHER" id="PTHR43312">
    <property type="entry name" value="D-THREO-ALDOSE 1-DEHYDROGENASE"/>
    <property type="match status" value="1"/>
</dbReference>
<dbReference type="InterPro" id="IPR036812">
    <property type="entry name" value="NAD(P)_OxRdtase_dom_sf"/>
</dbReference>
<evidence type="ECO:0000313" key="2">
    <source>
        <dbReference type="EMBL" id="GFH09183.1"/>
    </source>
</evidence>
<protein>
    <submittedName>
        <fullName evidence="2">Aldo_ket_red domain-containing protein</fullName>
    </submittedName>
</protein>
<dbReference type="Proteomes" id="UP000485058">
    <property type="component" value="Unassembled WGS sequence"/>
</dbReference>
<dbReference type="PANTHER" id="PTHR43312:SF1">
    <property type="entry name" value="NADP-DEPENDENT OXIDOREDUCTASE DOMAIN-CONTAINING PROTEIN"/>
    <property type="match status" value="1"/>
</dbReference>
<feature type="region of interest" description="Disordered" evidence="1">
    <location>
        <begin position="198"/>
        <end position="225"/>
    </location>
</feature>